<keyword evidence="9" id="KW-1185">Reference proteome</keyword>
<dbReference type="PANTHER" id="PTHR30582:SF2">
    <property type="entry name" value="L,D-TRANSPEPTIDASE YCIB-RELATED"/>
    <property type="match status" value="1"/>
</dbReference>
<dbReference type="PANTHER" id="PTHR30582">
    <property type="entry name" value="L,D-TRANSPEPTIDASE"/>
    <property type="match status" value="1"/>
</dbReference>
<dbReference type="STRING" id="1423731.FC81_GL001962"/>
<dbReference type="GO" id="GO:0071972">
    <property type="term" value="F:peptidoglycan L,D-transpeptidase activity"/>
    <property type="evidence" value="ECO:0007669"/>
    <property type="project" value="TreeGrafter"/>
</dbReference>
<comment type="pathway">
    <text evidence="1 6">Cell wall biogenesis; peptidoglycan biosynthesis.</text>
</comment>
<keyword evidence="3 6" id="KW-0133">Cell shape</keyword>
<dbReference type="Proteomes" id="UP000051621">
    <property type="component" value="Unassembled WGS sequence"/>
</dbReference>
<proteinExistence type="predicted"/>
<dbReference type="Gene3D" id="2.40.440.10">
    <property type="entry name" value="L,D-transpeptidase catalytic domain-like"/>
    <property type="match status" value="1"/>
</dbReference>
<dbReference type="PROSITE" id="PS52029">
    <property type="entry name" value="LD_TPASE"/>
    <property type="match status" value="1"/>
</dbReference>
<dbReference type="PATRIC" id="fig|1423731.3.peg.2017"/>
<name>A0A0R1LY20_9LACO</name>
<feature type="domain" description="L,D-TPase catalytic" evidence="7">
    <location>
        <begin position="81"/>
        <end position="214"/>
    </location>
</feature>
<gene>
    <name evidence="8" type="ORF">FC81_GL001962</name>
</gene>
<dbReference type="InterPro" id="IPR038063">
    <property type="entry name" value="Transpep_catalytic_dom"/>
</dbReference>
<dbReference type="GO" id="GO:0018104">
    <property type="term" value="P:peptidoglycan-protein cross-linking"/>
    <property type="evidence" value="ECO:0007669"/>
    <property type="project" value="TreeGrafter"/>
</dbReference>
<reference evidence="8 9" key="1">
    <citation type="journal article" date="2015" name="Genome Announc.">
        <title>Expanding the biotechnology potential of lactobacilli through comparative genomics of 213 strains and associated genera.</title>
        <authorList>
            <person name="Sun Z."/>
            <person name="Harris H.M."/>
            <person name="McCann A."/>
            <person name="Guo C."/>
            <person name="Argimon S."/>
            <person name="Zhang W."/>
            <person name="Yang X."/>
            <person name="Jeffery I.B."/>
            <person name="Cooney J.C."/>
            <person name="Kagawa T.F."/>
            <person name="Liu W."/>
            <person name="Song Y."/>
            <person name="Salvetti E."/>
            <person name="Wrobel A."/>
            <person name="Rasinkangas P."/>
            <person name="Parkhill J."/>
            <person name="Rea M.C."/>
            <person name="O'Sullivan O."/>
            <person name="Ritari J."/>
            <person name="Douillard F.P."/>
            <person name="Paul Ross R."/>
            <person name="Yang R."/>
            <person name="Briner A.E."/>
            <person name="Felis G.E."/>
            <person name="de Vos W.M."/>
            <person name="Barrangou R."/>
            <person name="Klaenhammer T.R."/>
            <person name="Caufield P.W."/>
            <person name="Cui Y."/>
            <person name="Zhang H."/>
            <person name="O'Toole P.W."/>
        </authorList>
    </citation>
    <scope>NUCLEOTIDE SEQUENCE [LARGE SCALE GENOMIC DNA]</scope>
    <source>
        <strain evidence="8 9">DSM 19910</strain>
    </source>
</reference>
<dbReference type="OrthoDB" id="177750at2"/>
<comment type="caution">
    <text evidence="6">Lacks conserved residue(s) required for the propagation of feature annotation.</text>
</comment>
<dbReference type="GO" id="GO:0071555">
    <property type="term" value="P:cell wall organization"/>
    <property type="evidence" value="ECO:0007669"/>
    <property type="project" value="UniProtKB-UniRule"/>
</dbReference>
<comment type="caution">
    <text evidence="8">The sequence shown here is derived from an EMBL/GenBank/DDBJ whole genome shotgun (WGS) entry which is preliminary data.</text>
</comment>
<dbReference type="InterPro" id="IPR005490">
    <property type="entry name" value="LD_TPept_cat_dom"/>
</dbReference>
<evidence type="ECO:0000259" key="7">
    <source>
        <dbReference type="PROSITE" id="PS52029"/>
    </source>
</evidence>
<protein>
    <submittedName>
        <fullName evidence="8">Cell surface protein</fullName>
    </submittedName>
</protein>
<dbReference type="GO" id="GO:0016740">
    <property type="term" value="F:transferase activity"/>
    <property type="evidence" value="ECO:0007669"/>
    <property type="project" value="UniProtKB-KW"/>
</dbReference>
<dbReference type="CDD" id="cd16913">
    <property type="entry name" value="YkuD_like"/>
    <property type="match status" value="1"/>
</dbReference>
<evidence type="ECO:0000256" key="5">
    <source>
        <dbReference type="ARBA" id="ARBA00023316"/>
    </source>
</evidence>
<evidence type="ECO:0000256" key="3">
    <source>
        <dbReference type="ARBA" id="ARBA00022960"/>
    </source>
</evidence>
<organism evidence="8 9">
    <name type="scientific">Liquorilactobacillus capillatus DSM 19910</name>
    <dbReference type="NCBI Taxonomy" id="1423731"/>
    <lineage>
        <taxon>Bacteria</taxon>
        <taxon>Bacillati</taxon>
        <taxon>Bacillota</taxon>
        <taxon>Bacilli</taxon>
        <taxon>Lactobacillales</taxon>
        <taxon>Lactobacillaceae</taxon>
        <taxon>Liquorilactobacillus</taxon>
    </lineage>
</organism>
<evidence type="ECO:0000256" key="2">
    <source>
        <dbReference type="ARBA" id="ARBA00022679"/>
    </source>
</evidence>
<dbReference type="GO" id="GO:0005576">
    <property type="term" value="C:extracellular region"/>
    <property type="evidence" value="ECO:0007669"/>
    <property type="project" value="TreeGrafter"/>
</dbReference>
<evidence type="ECO:0000256" key="4">
    <source>
        <dbReference type="ARBA" id="ARBA00022984"/>
    </source>
</evidence>
<accession>A0A0R1LY20</accession>
<keyword evidence="2" id="KW-0808">Transferase</keyword>
<keyword evidence="5 6" id="KW-0961">Cell wall biogenesis/degradation</keyword>
<keyword evidence="4 6" id="KW-0573">Peptidoglycan synthesis</keyword>
<evidence type="ECO:0000256" key="1">
    <source>
        <dbReference type="ARBA" id="ARBA00004752"/>
    </source>
</evidence>
<dbReference type="RefSeq" id="WP_057745867.1">
    <property type="nucleotide sequence ID" value="NZ_AZEF01000041.1"/>
</dbReference>
<sequence length="214" mass="24607">MGKKKILAWLVAIVLVGFAAWSIVHVKQAEEKNSIKLEKAAKKKAALKKQGIKNVNMRRPISWRKSSEKIDYPRADVVSHFWIEVSPKQQRVYLKSNKKTIYTMYASISTANKYNKDIKPLPKGTFRIQPQRGKFFYNPISGEGAKYWLSWKGEGKRLFHSVPTDENKKYRHDEAVKLGKKDMDVNTHGNIRLSVADAKWMVEHVPAGTKVVIR</sequence>
<evidence type="ECO:0000313" key="9">
    <source>
        <dbReference type="Proteomes" id="UP000051621"/>
    </source>
</evidence>
<dbReference type="AlphaFoldDB" id="A0A0R1LY20"/>
<dbReference type="InterPro" id="IPR050979">
    <property type="entry name" value="LD-transpeptidase"/>
</dbReference>
<dbReference type="Pfam" id="PF03734">
    <property type="entry name" value="YkuD"/>
    <property type="match status" value="1"/>
</dbReference>
<dbReference type="GO" id="GO:0008360">
    <property type="term" value="P:regulation of cell shape"/>
    <property type="evidence" value="ECO:0007669"/>
    <property type="project" value="UniProtKB-UniRule"/>
</dbReference>
<dbReference type="EMBL" id="AZEF01000041">
    <property type="protein sequence ID" value="KRL00605.1"/>
    <property type="molecule type" value="Genomic_DNA"/>
</dbReference>
<evidence type="ECO:0000313" key="8">
    <source>
        <dbReference type="EMBL" id="KRL00605.1"/>
    </source>
</evidence>
<evidence type="ECO:0000256" key="6">
    <source>
        <dbReference type="PROSITE-ProRule" id="PRU01373"/>
    </source>
</evidence>
<dbReference type="SUPFAM" id="SSF141523">
    <property type="entry name" value="L,D-transpeptidase catalytic domain-like"/>
    <property type="match status" value="1"/>
</dbReference>
<dbReference type="UniPathway" id="UPA00219"/>